<sequence>MADNVVEFTDDNFDTEVLKSEVPVLVDFWAEWCGPCKMISPVVEEIAGDYNGKVKVGKVNIDYNQQIAMTYGIRGIPALLVFNSGAVANQIVGAVPKNHITQILDEVIK</sequence>
<dbReference type="InterPro" id="IPR036249">
    <property type="entry name" value="Thioredoxin-like_sf"/>
</dbReference>
<keyword evidence="1" id="KW-0813">Transport</keyword>
<organism evidence="6">
    <name type="scientific">marine metagenome</name>
    <dbReference type="NCBI Taxonomy" id="408172"/>
    <lineage>
        <taxon>unclassified sequences</taxon>
        <taxon>metagenomes</taxon>
        <taxon>ecological metagenomes</taxon>
    </lineage>
</organism>
<dbReference type="AlphaFoldDB" id="A0A381NZ94"/>
<evidence type="ECO:0000256" key="2">
    <source>
        <dbReference type="ARBA" id="ARBA00022982"/>
    </source>
</evidence>
<protein>
    <recommendedName>
        <fullName evidence="5">Thioredoxin domain-containing protein</fullName>
    </recommendedName>
</protein>
<dbReference type="InterPro" id="IPR017937">
    <property type="entry name" value="Thioredoxin_CS"/>
</dbReference>
<dbReference type="GO" id="GO:0045454">
    <property type="term" value="P:cell redox homeostasis"/>
    <property type="evidence" value="ECO:0007669"/>
    <property type="project" value="TreeGrafter"/>
</dbReference>
<feature type="domain" description="Thioredoxin" evidence="5">
    <location>
        <begin position="1"/>
        <end position="109"/>
    </location>
</feature>
<dbReference type="SUPFAM" id="SSF52833">
    <property type="entry name" value="Thioredoxin-like"/>
    <property type="match status" value="1"/>
</dbReference>
<dbReference type="PROSITE" id="PS00194">
    <property type="entry name" value="THIOREDOXIN_1"/>
    <property type="match status" value="1"/>
</dbReference>
<dbReference type="PANTHER" id="PTHR45663:SF11">
    <property type="entry name" value="GEO12009P1"/>
    <property type="match status" value="1"/>
</dbReference>
<dbReference type="InterPro" id="IPR005746">
    <property type="entry name" value="Thioredoxin"/>
</dbReference>
<proteinExistence type="predicted"/>
<dbReference type="CDD" id="cd02947">
    <property type="entry name" value="TRX_family"/>
    <property type="match status" value="1"/>
</dbReference>
<dbReference type="Gene3D" id="3.40.30.10">
    <property type="entry name" value="Glutaredoxin"/>
    <property type="match status" value="1"/>
</dbReference>
<evidence type="ECO:0000256" key="3">
    <source>
        <dbReference type="ARBA" id="ARBA00023157"/>
    </source>
</evidence>
<dbReference type="PANTHER" id="PTHR45663">
    <property type="entry name" value="GEO12009P1"/>
    <property type="match status" value="1"/>
</dbReference>
<name>A0A381NZ94_9ZZZZ</name>
<evidence type="ECO:0000259" key="5">
    <source>
        <dbReference type="PROSITE" id="PS51352"/>
    </source>
</evidence>
<dbReference type="PRINTS" id="PR00421">
    <property type="entry name" value="THIOREDOXIN"/>
</dbReference>
<keyword evidence="2" id="KW-0249">Electron transport</keyword>
<dbReference type="NCBIfam" id="NF006898">
    <property type="entry name" value="PRK09381.1"/>
    <property type="match status" value="1"/>
</dbReference>
<reference evidence="6" key="1">
    <citation type="submission" date="2018-05" db="EMBL/GenBank/DDBJ databases">
        <authorList>
            <person name="Lanie J.A."/>
            <person name="Ng W.-L."/>
            <person name="Kazmierczak K.M."/>
            <person name="Andrzejewski T.M."/>
            <person name="Davidsen T.M."/>
            <person name="Wayne K.J."/>
            <person name="Tettelin H."/>
            <person name="Glass J.I."/>
            <person name="Rusch D."/>
            <person name="Podicherti R."/>
            <person name="Tsui H.-C.T."/>
            <person name="Winkler M.E."/>
        </authorList>
    </citation>
    <scope>NUCLEOTIDE SEQUENCE</scope>
</reference>
<accession>A0A381NZ94</accession>
<dbReference type="FunFam" id="3.40.30.10:FF:000001">
    <property type="entry name" value="Thioredoxin"/>
    <property type="match status" value="1"/>
</dbReference>
<keyword evidence="3" id="KW-1015">Disulfide bond</keyword>
<dbReference type="PROSITE" id="PS51352">
    <property type="entry name" value="THIOREDOXIN_2"/>
    <property type="match status" value="1"/>
</dbReference>
<evidence type="ECO:0000313" key="6">
    <source>
        <dbReference type="EMBL" id="SUZ59677.1"/>
    </source>
</evidence>
<dbReference type="GO" id="GO:0005829">
    <property type="term" value="C:cytosol"/>
    <property type="evidence" value="ECO:0007669"/>
    <property type="project" value="TreeGrafter"/>
</dbReference>
<gene>
    <name evidence="6" type="ORF">METZ01_LOCUS12531</name>
</gene>
<dbReference type="EMBL" id="UINC01000692">
    <property type="protein sequence ID" value="SUZ59677.1"/>
    <property type="molecule type" value="Genomic_DNA"/>
</dbReference>
<keyword evidence="4" id="KW-0676">Redox-active center</keyword>
<dbReference type="InterPro" id="IPR013766">
    <property type="entry name" value="Thioredoxin_domain"/>
</dbReference>
<dbReference type="Pfam" id="PF00085">
    <property type="entry name" value="Thioredoxin"/>
    <property type="match status" value="1"/>
</dbReference>
<evidence type="ECO:0000256" key="1">
    <source>
        <dbReference type="ARBA" id="ARBA00022448"/>
    </source>
</evidence>
<evidence type="ECO:0000256" key="4">
    <source>
        <dbReference type="ARBA" id="ARBA00023284"/>
    </source>
</evidence>
<dbReference type="PIRSF" id="PIRSF000077">
    <property type="entry name" value="Thioredoxin"/>
    <property type="match status" value="1"/>
</dbReference>
<dbReference type="NCBIfam" id="TIGR01068">
    <property type="entry name" value="thioredoxin"/>
    <property type="match status" value="1"/>
</dbReference>
<dbReference type="GO" id="GO:0015035">
    <property type="term" value="F:protein-disulfide reductase activity"/>
    <property type="evidence" value="ECO:0007669"/>
    <property type="project" value="InterPro"/>
</dbReference>